<dbReference type="Pfam" id="PF03372">
    <property type="entry name" value="Exo_endo_phos"/>
    <property type="match status" value="1"/>
</dbReference>
<dbReference type="GO" id="GO:0003677">
    <property type="term" value="F:DNA binding"/>
    <property type="evidence" value="ECO:0007669"/>
    <property type="project" value="InterPro"/>
</dbReference>
<dbReference type="Gene3D" id="3.60.10.10">
    <property type="entry name" value="Endonuclease/exonuclease/phosphatase"/>
    <property type="match status" value="1"/>
</dbReference>
<keyword evidence="3" id="KW-1185">Reference proteome</keyword>
<dbReference type="EMBL" id="MDYQ01000143">
    <property type="protein sequence ID" value="PRP80605.1"/>
    <property type="molecule type" value="Genomic_DNA"/>
</dbReference>
<dbReference type="GO" id="GO:0006281">
    <property type="term" value="P:DNA repair"/>
    <property type="evidence" value="ECO:0007669"/>
    <property type="project" value="InterPro"/>
</dbReference>
<dbReference type="InterPro" id="IPR005135">
    <property type="entry name" value="Endo/exonuclease/phosphatase"/>
</dbReference>
<dbReference type="InParanoid" id="A0A2P6N9H8"/>
<accession>A0A2P6N9H8</accession>
<dbReference type="FunCoup" id="A0A2P6N9H8">
    <property type="interactions" value="1"/>
</dbReference>
<dbReference type="CDD" id="cd01650">
    <property type="entry name" value="RT_nLTR_like"/>
    <property type="match status" value="1"/>
</dbReference>
<dbReference type="STRING" id="1890364.A0A2P6N9H8"/>
<dbReference type="GO" id="GO:0004519">
    <property type="term" value="F:endonuclease activity"/>
    <property type="evidence" value="ECO:0007669"/>
    <property type="project" value="InterPro"/>
</dbReference>
<comment type="caution">
    <text evidence="2">The sequence shown here is derived from an EMBL/GenBank/DDBJ whole genome shotgun (WGS) entry which is preliminary data.</text>
</comment>
<sequence length="841" mass="98833">MIYRETEEKDIDLLFMSHTGLNLINTTSANKYHQPTNNYKLILFSEDKRHSAMGILYKKDLDSYIHITDRSGKLRHIMISITGTHSTLKIMSIYAPPEQKSRTEWIKEIQPIITQQTPHIILGDFNEYENVNLDKHSTHRHPSEGQHIFIDLLTSLQYTDSFRHHHPLRREYTFFKYTQKDQRTLETRSRIDHIYTKHTHTGIDHHIDEEDTFHSDHRMVTLTIEHTMGPRSIRTKEFIPRTRFRNLKQEIWDQYKENIKKADLSQWDSSMNINEKEEFIRRTILSSMEETCPKTKPPPPRRGYILTEKERLLHHDFKQLNRIFQMTRQSDSLDNISIDDTKQLYEKYLTTWEDTDCVSTFHRRINKCRSKISKRLNAIVKKRTNEEIKERVEDIVNEIEEQPNLAYKIIKTRAEFIDICAARDDEGKVHVEPTEVKAAVRDAWTPIFQSKGRIEPKHFFENTDPIGKKEILAEITMQELNDTLRSLKQNKSPGMTEIPNEALNNSPPELKEKMLELMNDVIQRHQLPDTWRTASVSMIYKDKDKANPLNYRPISLLDTVYKTLSHIITSRLTKVVEENKILSHRQFGFRANRSTTHCITDLISCITDSHQRNKSLHVAYLDAMKAFDSVEYEAIFNSLRQYNFHSDVIDIIRTLLNGNTIEIKTAHGNTNPIEITRGVRQGDIISPILFLLYINPLIERLEESGLGYTRSDGRTINSTWLADDGVLLAHTREDLERMINIVIEFCRENHLMINEEKSAYAWNHDKKEEPIMIQPQNKPITTIGNCTPYRYLGWLITLSLDWTPMYKQIETSYKRIVGMILRKKYFGTNLHIKLINTVAIP</sequence>
<dbReference type="PANTHER" id="PTHR19446">
    <property type="entry name" value="REVERSE TRANSCRIPTASES"/>
    <property type="match status" value="1"/>
</dbReference>
<evidence type="ECO:0000313" key="3">
    <source>
        <dbReference type="Proteomes" id="UP000241769"/>
    </source>
</evidence>
<dbReference type="InterPro" id="IPR020848">
    <property type="entry name" value="AP_endonuclease_F1_CS"/>
</dbReference>
<dbReference type="SUPFAM" id="SSF56672">
    <property type="entry name" value="DNA/RNA polymerases"/>
    <property type="match status" value="1"/>
</dbReference>
<gene>
    <name evidence="2" type="ORF">PROFUN_11548</name>
</gene>
<protein>
    <recommendedName>
        <fullName evidence="1">Reverse transcriptase domain-containing protein</fullName>
    </recommendedName>
</protein>
<reference evidence="2 3" key="1">
    <citation type="journal article" date="2018" name="Genome Biol. Evol.">
        <title>Multiple Roots of Fruiting Body Formation in Amoebozoa.</title>
        <authorList>
            <person name="Hillmann F."/>
            <person name="Forbes G."/>
            <person name="Novohradska S."/>
            <person name="Ferling I."/>
            <person name="Riege K."/>
            <person name="Groth M."/>
            <person name="Westermann M."/>
            <person name="Marz M."/>
            <person name="Spaller T."/>
            <person name="Winckler T."/>
            <person name="Schaap P."/>
            <person name="Glockner G."/>
        </authorList>
    </citation>
    <scope>NUCLEOTIDE SEQUENCE [LARGE SCALE GENOMIC DNA]</scope>
    <source>
        <strain evidence="2 3">Jena</strain>
    </source>
</reference>
<evidence type="ECO:0000259" key="1">
    <source>
        <dbReference type="PROSITE" id="PS50878"/>
    </source>
</evidence>
<dbReference type="InterPro" id="IPR000477">
    <property type="entry name" value="RT_dom"/>
</dbReference>
<dbReference type="SUPFAM" id="SSF56219">
    <property type="entry name" value="DNase I-like"/>
    <property type="match status" value="1"/>
</dbReference>
<dbReference type="InterPro" id="IPR043502">
    <property type="entry name" value="DNA/RNA_pol_sf"/>
</dbReference>
<feature type="domain" description="Reverse transcriptase" evidence="1">
    <location>
        <begin position="520"/>
        <end position="796"/>
    </location>
</feature>
<name>A0A2P6N9H8_9EUKA</name>
<organism evidence="2 3">
    <name type="scientific">Planoprotostelium fungivorum</name>
    <dbReference type="NCBI Taxonomy" id="1890364"/>
    <lineage>
        <taxon>Eukaryota</taxon>
        <taxon>Amoebozoa</taxon>
        <taxon>Evosea</taxon>
        <taxon>Variosea</taxon>
        <taxon>Cavosteliida</taxon>
        <taxon>Cavosteliaceae</taxon>
        <taxon>Planoprotostelium</taxon>
    </lineage>
</organism>
<dbReference type="Pfam" id="PF00078">
    <property type="entry name" value="RVT_1"/>
    <property type="match status" value="1"/>
</dbReference>
<dbReference type="PROSITE" id="PS00727">
    <property type="entry name" value="AP_NUCLEASE_F1_2"/>
    <property type="match status" value="1"/>
</dbReference>
<evidence type="ECO:0000313" key="2">
    <source>
        <dbReference type="EMBL" id="PRP80605.1"/>
    </source>
</evidence>
<dbReference type="AlphaFoldDB" id="A0A2P6N9H8"/>
<proteinExistence type="predicted"/>
<dbReference type="OrthoDB" id="19433at2759"/>
<dbReference type="InterPro" id="IPR036691">
    <property type="entry name" value="Endo/exonu/phosph_ase_sf"/>
</dbReference>
<dbReference type="Proteomes" id="UP000241769">
    <property type="component" value="Unassembled WGS sequence"/>
</dbReference>
<dbReference type="PROSITE" id="PS50878">
    <property type="entry name" value="RT_POL"/>
    <property type="match status" value="1"/>
</dbReference>